<dbReference type="EMBL" id="JACHGW010000007">
    <property type="protein sequence ID" value="MBB6053542.1"/>
    <property type="molecule type" value="Genomic_DNA"/>
</dbReference>
<dbReference type="InterPro" id="IPR046357">
    <property type="entry name" value="PPIase_dom_sf"/>
</dbReference>
<proteinExistence type="inferred from homology"/>
<dbReference type="Proteomes" id="UP000520814">
    <property type="component" value="Unassembled WGS sequence"/>
</dbReference>
<dbReference type="PANTHER" id="PTHR43811">
    <property type="entry name" value="FKBP-TYPE PEPTIDYL-PROLYL CIS-TRANS ISOMERASE FKPA"/>
    <property type="match status" value="1"/>
</dbReference>
<sequence length="340" mass="36615">MQETTLAPEVKAALTRCFAAHKALRSYSAEVAITVRGAPNQREGRVRVSLQRPDHLRLECDGPRALSGTRLVVATDGFVYSADSKTRSYKAEAVPHDGNPLAVALDETGLIPLPIFSKLFSEPDGLETCLAMFKTLTLDPGTLTFHGDSGGSWLLRFDPKDKILREVSYTQGTALTFREVYQTVRVNPALPTTLWWFEPPAGYRDQDGPPEVFPPAPSLGKGAVKTAAGLVYLDLKVGKGPAAVKGSQVAFHYKSTLTNGRPCGSSREEGSGQPMRFTVPGQVLPALNDAVLGMRPGGRRKLIVPPALAFGERGSGKVIPGNATIIMEIEMLDVKEPHGQ</sequence>
<dbReference type="SUPFAM" id="SSF89392">
    <property type="entry name" value="Prokaryotic lipoproteins and lipoprotein localization factors"/>
    <property type="match status" value="1"/>
</dbReference>
<reference evidence="8 9" key="1">
    <citation type="submission" date="2020-08" db="EMBL/GenBank/DDBJ databases">
        <title>Genomic Encyclopedia of Type Strains, Phase IV (KMG-IV): sequencing the most valuable type-strain genomes for metagenomic binning, comparative biology and taxonomic classification.</title>
        <authorList>
            <person name="Goeker M."/>
        </authorList>
    </citation>
    <scope>NUCLEOTIDE SEQUENCE [LARGE SCALE GENOMIC DNA]</scope>
    <source>
        <strain evidence="8 9">DSM 23562</strain>
    </source>
</reference>
<keyword evidence="5 6" id="KW-0413">Isomerase</keyword>
<dbReference type="Gene3D" id="3.10.50.40">
    <property type="match status" value="1"/>
</dbReference>
<dbReference type="EC" id="5.2.1.8" evidence="3 6"/>
<evidence type="ECO:0000256" key="4">
    <source>
        <dbReference type="ARBA" id="ARBA00023110"/>
    </source>
</evidence>
<dbReference type="SUPFAM" id="SSF54534">
    <property type="entry name" value="FKBP-like"/>
    <property type="match status" value="1"/>
</dbReference>
<feature type="domain" description="PPIase FKBP-type" evidence="7">
    <location>
        <begin position="246"/>
        <end position="335"/>
    </location>
</feature>
<evidence type="ECO:0000256" key="3">
    <source>
        <dbReference type="ARBA" id="ARBA00013194"/>
    </source>
</evidence>
<evidence type="ECO:0000313" key="8">
    <source>
        <dbReference type="EMBL" id="MBB6053542.1"/>
    </source>
</evidence>
<dbReference type="PANTHER" id="PTHR43811:SF19">
    <property type="entry name" value="39 KDA FK506-BINDING NUCLEAR PROTEIN"/>
    <property type="match status" value="1"/>
</dbReference>
<comment type="caution">
    <text evidence="8">The sequence shown here is derived from an EMBL/GenBank/DDBJ whole genome shotgun (WGS) entry which is preliminary data.</text>
</comment>
<comment type="similarity">
    <text evidence="2">Belongs to the FKBP-type PPIase family.</text>
</comment>
<protein>
    <recommendedName>
        <fullName evidence="3 6">peptidylprolyl isomerase</fullName>
        <ecNumber evidence="3 6">5.2.1.8</ecNumber>
    </recommendedName>
</protein>
<organism evidence="8 9">
    <name type="scientific">Armatimonas rosea</name>
    <dbReference type="NCBI Taxonomy" id="685828"/>
    <lineage>
        <taxon>Bacteria</taxon>
        <taxon>Bacillati</taxon>
        <taxon>Armatimonadota</taxon>
        <taxon>Armatimonadia</taxon>
        <taxon>Armatimonadales</taxon>
        <taxon>Armatimonadaceae</taxon>
        <taxon>Armatimonas</taxon>
    </lineage>
</organism>
<accession>A0A7W9SVD4</accession>
<dbReference type="GO" id="GO:0003755">
    <property type="term" value="F:peptidyl-prolyl cis-trans isomerase activity"/>
    <property type="evidence" value="ECO:0007669"/>
    <property type="project" value="UniProtKB-KW"/>
</dbReference>
<dbReference type="AlphaFoldDB" id="A0A7W9SVD4"/>
<gene>
    <name evidence="8" type="ORF">HNQ39_005377</name>
</gene>
<comment type="catalytic activity">
    <reaction evidence="1 6">
        <text>[protein]-peptidylproline (omega=180) = [protein]-peptidylproline (omega=0)</text>
        <dbReference type="Rhea" id="RHEA:16237"/>
        <dbReference type="Rhea" id="RHEA-COMP:10747"/>
        <dbReference type="Rhea" id="RHEA-COMP:10748"/>
        <dbReference type="ChEBI" id="CHEBI:83833"/>
        <dbReference type="ChEBI" id="CHEBI:83834"/>
        <dbReference type="EC" id="5.2.1.8"/>
    </reaction>
</comment>
<dbReference type="PROSITE" id="PS50059">
    <property type="entry name" value="FKBP_PPIASE"/>
    <property type="match status" value="1"/>
</dbReference>
<dbReference type="InterPro" id="IPR029046">
    <property type="entry name" value="LolA/LolB/LppX"/>
</dbReference>
<dbReference type="Pfam" id="PF00254">
    <property type="entry name" value="FKBP_C"/>
    <property type="match status" value="1"/>
</dbReference>
<evidence type="ECO:0000313" key="9">
    <source>
        <dbReference type="Proteomes" id="UP000520814"/>
    </source>
</evidence>
<keyword evidence="9" id="KW-1185">Reference proteome</keyword>
<evidence type="ECO:0000256" key="6">
    <source>
        <dbReference type="PROSITE-ProRule" id="PRU00277"/>
    </source>
</evidence>
<keyword evidence="4 6" id="KW-0697">Rotamase</keyword>
<evidence type="ECO:0000256" key="1">
    <source>
        <dbReference type="ARBA" id="ARBA00000971"/>
    </source>
</evidence>
<dbReference type="InterPro" id="IPR001179">
    <property type="entry name" value="PPIase_FKBP_dom"/>
</dbReference>
<evidence type="ECO:0000256" key="5">
    <source>
        <dbReference type="ARBA" id="ARBA00023235"/>
    </source>
</evidence>
<name>A0A7W9SVD4_ARMRO</name>
<evidence type="ECO:0000256" key="2">
    <source>
        <dbReference type="ARBA" id="ARBA00006577"/>
    </source>
</evidence>
<dbReference type="Gene3D" id="2.50.20.10">
    <property type="entry name" value="Lipoprotein localisation LolA/LolB/LppX"/>
    <property type="match status" value="1"/>
</dbReference>
<evidence type="ECO:0000259" key="7">
    <source>
        <dbReference type="PROSITE" id="PS50059"/>
    </source>
</evidence>
<keyword evidence="8" id="KW-0449">Lipoprotein</keyword>
<dbReference type="RefSeq" id="WP_184203631.1">
    <property type="nucleotide sequence ID" value="NZ_JACHGW010000007.1"/>
</dbReference>